<feature type="transmembrane region" description="Helical" evidence="1">
    <location>
        <begin position="327"/>
        <end position="349"/>
    </location>
</feature>
<reference evidence="2" key="1">
    <citation type="journal article" date="2014" name="Int. J. Syst. Evol. Microbiol.">
        <title>Complete genome sequence of Corynebacterium casei LMG S-19264T (=DSM 44701T), isolated from a smear-ripened cheese.</title>
        <authorList>
            <consortium name="US DOE Joint Genome Institute (JGI-PGF)"/>
            <person name="Walter F."/>
            <person name="Albersmeier A."/>
            <person name="Kalinowski J."/>
            <person name="Ruckert C."/>
        </authorList>
    </citation>
    <scope>NUCLEOTIDE SEQUENCE</scope>
    <source>
        <strain evidence="2">CCM 7684</strain>
    </source>
</reference>
<name>A0A8J2YLZ4_9RHOB</name>
<feature type="transmembrane region" description="Helical" evidence="1">
    <location>
        <begin position="267"/>
        <end position="286"/>
    </location>
</feature>
<dbReference type="GO" id="GO:0005886">
    <property type="term" value="C:plasma membrane"/>
    <property type="evidence" value="ECO:0007669"/>
    <property type="project" value="TreeGrafter"/>
</dbReference>
<evidence type="ECO:0000256" key="1">
    <source>
        <dbReference type="SAM" id="Phobius"/>
    </source>
</evidence>
<protein>
    <submittedName>
        <fullName evidence="2">MFS transporter</fullName>
    </submittedName>
</protein>
<keyword evidence="1" id="KW-1133">Transmembrane helix</keyword>
<feature type="transmembrane region" description="Helical" evidence="1">
    <location>
        <begin position="243"/>
        <end position="260"/>
    </location>
</feature>
<dbReference type="EMBL" id="BMCP01000005">
    <property type="protein sequence ID" value="GGE51989.1"/>
    <property type="molecule type" value="Genomic_DNA"/>
</dbReference>
<sequence>MLRSVLAFAIAATFLGLGLGRFAFSPLIPELIAARWVEVSAAQAIGAANLIGYLVGALAAAPAVRLMPERVLCLASGILVVLSYAMFFAPLGLSWFWLARFLAGVGGGVLMVVGTAASGRQLAVLGKRRFQPILFTGLGLGALFAALFLPYLIEYGVEASIFVLLALSTAALAVLWASSGFPMKGIGPAPTTSARPSRPSPTVILVLLAYGCEALGFVMHTVYLPDMLRRNVGYSEVEIGVSWAFFGIGACAGPLIVLLMRRVMSDFTALWSAFLVKAAGVSLVLVTTSLPAASLSLFIVGALTPGIVILTSGALSLSAPPDRYLKLWAAATAIFALGQMTSGMIIAAISAEGYLPALILSVTVLLVGATLAFLAQRLIPREVQT</sequence>
<dbReference type="SUPFAM" id="SSF103473">
    <property type="entry name" value="MFS general substrate transporter"/>
    <property type="match status" value="1"/>
</dbReference>
<evidence type="ECO:0000313" key="3">
    <source>
        <dbReference type="Proteomes" id="UP000602745"/>
    </source>
</evidence>
<dbReference type="Pfam" id="PF06779">
    <property type="entry name" value="MFS_4"/>
    <property type="match status" value="1"/>
</dbReference>
<dbReference type="PANTHER" id="PTHR23537">
    <property type="match status" value="1"/>
</dbReference>
<feature type="transmembrane region" description="Helical" evidence="1">
    <location>
        <begin position="133"/>
        <end position="153"/>
    </location>
</feature>
<feature type="transmembrane region" description="Helical" evidence="1">
    <location>
        <begin position="202"/>
        <end position="223"/>
    </location>
</feature>
<keyword evidence="3" id="KW-1185">Reference proteome</keyword>
<keyword evidence="1" id="KW-0812">Transmembrane</keyword>
<dbReference type="PANTHER" id="PTHR23537:SF1">
    <property type="entry name" value="SUGAR TRANSPORTER"/>
    <property type="match status" value="1"/>
</dbReference>
<gene>
    <name evidence="2" type="ORF">GCM10007276_31330</name>
</gene>
<feature type="transmembrane region" description="Helical" evidence="1">
    <location>
        <begin position="44"/>
        <end position="64"/>
    </location>
</feature>
<accession>A0A8J2YLZ4</accession>
<comment type="caution">
    <text evidence="2">The sequence shown here is derived from an EMBL/GenBank/DDBJ whole genome shotgun (WGS) entry which is preliminary data.</text>
</comment>
<feature type="transmembrane region" description="Helical" evidence="1">
    <location>
        <begin position="71"/>
        <end position="89"/>
    </location>
</feature>
<evidence type="ECO:0000313" key="2">
    <source>
        <dbReference type="EMBL" id="GGE51989.1"/>
    </source>
</evidence>
<proteinExistence type="predicted"/>
<dbReference type="Proteomes" id="UP000602745">
    <property type="component" value="Unassembled WGS sequence"/>
</dbReference>
<reference evidence="2" key="2">
    <citation type="submission" date="2020-09" db="EMBL/GenBank/DDBJ databases">
        <authorList>
            <person name="Sun Q."/>
            <person name="Sedlacek I."/>
        </authorList>
    </citation>
    <scope>NUCLEOTIDE SEQUENCE</scope>
    <source>
        <strain evidence="2">CCM 7684</strain>
    </source>
</reference>
<dbReference type="Gene3D" id="1.20.1250.20">
    <property type="entry name" value="MFS general substrate transporter like domains"/>
    <property type="match status" value="1"/>
</dbReference>
<dbReference type="AlphaFoldDB" id="A0A8J2YLZ4"/>
<dbReference type="RefSeq" id="WP_188410767.1">
    <property type="nucleotide sequence ID" value="NZ_BMCP01000005.1"/>
</dbReference>
<dbReference type="InterPro" id="IPR010645">
    <property type="entry name" value="MFS_4"/>
</dbReference>
<keyword evidence="1" id="KW-0472">Membrane</keyword>
<dbReference type="InterPro" id="IPR036259">
    <property type="entry name" value="MFS_trans_sf"/>
</dbReference>
<feature type="transmembrane region" description="Helical" evidence="1">
    <location>
        <begin position="355"/>
        <end position="375"/>
    </location>
</feature>
<feature type="transmembrane region" description="Helical" evidence="1">
    <location>
        <begin position="159"/>
        <end position="181"/>
    </location>
</feature>
<organism evidence="2 3">
    <name type="scientific">Agaricicola taiwanensis</name>
    <dbReference type="NCBI Taxonomy" id="591372"/>
    <lineage>
        <taxon>Bacteria</taxon>
        <taxon>Pseudomonadati</taxon>
        <taxon>Pseudomonadota</taxon>
        <taxon>Alphaproteobacteria</taxon>
        <taxon>Rhodobacterales</taxon>
        <taxon>Paracoccaceae</taxon>
        <taxon>Agaricicola</taxon>
    </lineage>
</organism>
<feature type="transmembrane region" description="Helical" evidence="1">
    <location>
        <begin position="95"/>
        <end position="113"/>
    </location>
</feature>
<feature type="transmembrane region" description="Helical" evidence="1">
    <location>
        <begin position="292"/>
        <end position="315"/>
    </location>
</feature>